<dbReference type="Pfam" id="PF00668">
    <property type="entry name" value="Condensation"/>
    <property type="match status" value="1"/>
</dbReference>
<proteinExistence type="predicted"/>
<feature type="region of interest" description="Disordered" evidence="1">
    <location>
        <begin position="17"/>
        <end position="42"/>
    </location>
</feature>
<evidence type="ECO:0000256" key="1">
    <source>
        <dbReference type="SAM" id="MobiDB-lite"/>
    </source>
</evidence>
<dbReference type="GO" id="GO:0008610">
    <property type="term" value="P:lipid biosynthetic process"/>
    <property type="evidence" value="ECO:0007669"/>
    <property type="project" value="UniProtKB-ARBA"/>
</dbReference>
<evidence type="ECO:0000313" key="3">
    <source>
        <dbReference type="EMBL" id="RGD56831.1"/>
    </source>
</evidence>
<dbReference type="GO" id="GO:0003824">
    <property type="term" value="F:catalytic activity"/>
    <property type="evidence" value="ECO:0007669"/>
    <property type="project" value="InterPro"/>
</dbReference>
<dbReference type="RefSeq" id="WP_117485452.1">
    <property type="nucleotide sequence ID" value="NZ_QVIG01000001.1"/>
</dbReference>
<dbReference type="AlphaFoldDB" id="A0A372ZM71"/>
<dbReference type="InterPro" id="IPR001242">
    <property type="entry name" value="Condensation_dom"/>
</dbReference>
<evidence type="ECO:0000259" key="2">
    <source>
        <dbReference type="Pfam" id="PF00668"/>
    </source>
</evidence>
<dbReference type="InterPro" id="IPR023213">
    <property type="entry name" value="CAT-like_dom_sf"/>
</dbReference>
<dbReference type="Proteomes" id="UP000263377">
    <property type="component" value="Unassembled WGS sequence"/>
</dbReference>
<feature type="domain" description="Condensation" evidence="2">
    <location>
        <begin position="208"/>
        <end position="608"/>
    </location>
</feature>
<dbReference type="EMBL" id="QVIG01000001">
    <property type="protein sequence ID" value="RGD56831.1"/>
    <property type="molecule type" value="Genomic_DNA"/>
</dbReference>
<comment type="caution">
    <text evidence="3">The sequence shown here is derived from an EMBL/GenBank/DDBJ whole genome shotgun (WGS) entry which is preliminary data.</text>
</comment>
<evidence type="ECO:0000313" key="4">
    <source>
        <dbReference type="Proteomes" id="UP000263377"/>
    </source>
</evidence>
<protein>
    <submittedName>
        <fullName evidence="3">Peptide synthase condensation domain-containing protein</fullName>
    </submittedName>
</protein>
<dbReference type="PANTHER" id="PTHR45527">
    <property type="entry name" value="NONRIBOSOMAL PEPTIDE SYNTHETASE"/>
    <property type="match status" value="1"/>
</dbReference>
<dbReference type="Gene3D" id="3.30.559.30">
    <property type="entry name" value="Nonribosomal peptide synthetase, condensation domain"/>
    <property type="match status" value="1"/>
</dbReference>
<organism evidence="3 4">
    <name type="scientific">Kitasatospora xanthocidica</name>
    <dbReference type="NCBI Taxonomy" id="83382"/>
    <lineage>
        <taxon>Bacteria</taxon>
        <taxon>Bacillati</taxon>
        <taxon>Actinomycetota</taxon>
        <taxon>Actinomycetes</taxon>
        <taxon>Kitasatosporales</taxon>
        <taxon>Streptomycetaceae</taxon>
        <taxon>Kitasatospora</taxon>
    </lineage>
</organism>
<dbReference type="GO" id="GO:0043041">
    <property type="term" value="P:amino acid activation for nonribosomal peptide biosynthetic process"/>
    <property type="evidence" value="ECO:0007669"/>
    <property type="project" value="TreeGrafter"/>
</dbReference>
<dbReference type="Gene3D" id="3.30.559.10">
    <property type="entry name" value="Chloramphenicol acetyltransferase-like domain"/>
    <property type="match status" value="1"/>
</dbReference>
<sequence length="774" mass="82451">MTNRQFSSAPVTLLVAGAPAPAPAPEPCLPAGRPPGPLDAGAVRAALAGAAPRPRRAPERPSRAPEFVLVELHRRYPPEALRAALRSVLADDPAGPAADLLWQRTVDGPDGLDRVLVELGRSLAGGPRLRAVLVEDARDATGDGAPDGGRRLFVGVAQGPLARAAGVLEELREALAHPPEPVTVPTSALQRELLRQVIGESEPGGRHVEQLSWNWHGPLDTERFTAAWQSVFDHETVLRAAFDWDEHGPDDPWMVLHEHAVPEVTRHRHGAAEWEDLLAADRRRGFDLRRPALLRATLVDAPPDAGEGPATRVLLTYHHAMLDGWSVRLLLQSFYRAYLTGGVLAGGQRRPDLRDHARWLSGQSTDAARQFWSTRPPATAVLPLAPDPRRRGSGRARRRLTPYEAVRLRGWAAAWGAGESSALQAAWALLLYRAEQTDRPRRPARAVRVGFAVTVSGRGIPLDGVERLPGALRNPLPISVRVQPGTTVPQLLAALRDGVLDLAAYEWVSPGQAHRWTPGARGQRPNSLVVLEHQPAAAHHLRLETDLAAHGIHVESPAPAGTLTSYPITLAAHYDATGGLVLTTTHDRALLADRDAAELLDQSAHLLRSFPDLPSGLGTTEVLRSTLAGQPAPRLGEPAAGAAEGTEPAAPAVRLDVLRRAAHPGAGWVLLLPPPDAPHTRYPGAARDWPGPQALGVLRPAGDDPPPAAYRPVLGPLLESRAPVALVAPPGLGATACGIARLGSPTHPPLVVLLDGDGDLTAVAGLLGGLPRRR</sequence>
<reference evidence="3 4" key="1">
    <citation type="submission" date="2018-08" db="EMBL/GenBank/DDBJ databases">
        <title>Diversity &amp; Physiological Properties of Lignin-Decomposing Actinobacteria from Soil.</title>
        <authorList>
            <person name="Roh S.G."/>
            <person name="Kim S.B."/>
        </authorList>
    </citation>
    <scope>NUCLEOTIDE SEQUENCE [LARGE SCALE GENOMIC DNA]</scope>
    <source>
        <strain evidence="3 4">MMS17-GH009</strain>
    </source>
</reference>
<feature type="compositionally biased region" description="Pro residues" evidence="1">
    <location>
        <begin position="20"/>
        <end position="37"/>
    </location>
</feature>
<keyword evidence="4" id="KW-1185">Reference proteome</keyword>
<dbReference type="GO" id="GO:0005737">
    <property type="term" value="C:cytoplasm"/>
    <property type="evidence" value="ECO:0007669"/>
    <property type="project" value="TreeGrafter"/>
</dbReference>
<dbReference type="SUPFAM" id="SSF52777">
    <property type="entry name" value="CoA-dependent acyltransferases"/>
    <property type="match status" value="2"/>
</dbReference>
<dbReference type="GO" id="GO:0044550">
    <property type="term" value="P:secondary metabolite biosynthetic process"/>
    <property type="evidence" value="ECO:0007669"/>
    <property type="project" value="TreeGrafter"/>
</dbReference>
<accession>A0A372ZM71</accession>
<dbReference type="PANTHER" id="PTHR45527:SF1">
    <property type="entry name" value="FATTY ACID SYNTHASE"/>
    <property type="match status" value="1"/>
</dbReference>
<gene>
    <name evidence="3" type="ORF">DR950_02640</name>
</gene>
<dbReference type="GO" id="GO:0031177">
    <property type="term" value="F:phosphopantetheine binding"/>
    <property type="evidence" value="ECO:0007669"/>
    <property type="project" value="TreeGrafter"/>
</dbReference>
<name>A0A372ZM71_9ACTN</name>